<dbReference type="Gene3D" id="3.40.50.300">
    <property type="entry name" value="P-loop containing nucleotide triphosphate hydrolases"/>
    <property type="match status" value="1"/>
</dbReference>
<dbReference type="InterPro" id="IPR027417">
    <property type="entry name" value="P-loop_NTPase"/>
</dbReference>
<dbReference type="GO" id="GO:0005739">
    <property type="term" value="C:mitochondrion"/>
    <property type="evidence" value="ECO:0007669"/>
    <property type="project" value="TreeGrafter"/>
</dbReference>
<dbReference type="InterPro" id="IPR005654">
    <property type="entry name" value="ATPase_AFG1-like"/>
</dbReference>
<dbReference type="PANTHER" id="PTHR12169">
    <property type="entry name" value="ATPASE N2B"/>
    <property type="match status" value="1"/>
</dbReference>
<reference evidence="4" key="1">
    <citation type="journal article" date="2015" name="PLoS ONE">
        <title>Comprehensive Evaluation of Toxoplasma gondii VEG and Neospora caninum LIV Genomes with Tachyzoite Stage Transcriptome and Proteome Defines Novel Transcript Features.</title>
        <authorList>
            <person name="Ramaprasad A."/>
            <person name="Mourier T."/>
            <person name="Naeem R."/>
            <person name="Malas T.B."/>
            <person name="Moussa E."/>
            <person name="Panigrahi A."/>
            <person name="Vermont S.J."/>
            <person name="Otto T.D."/>
            <person name="Wastling J."/>
            <person name="Pain A."/>
        </authorList>
    </citation>
    <scope>NUCLEOTIDE SEQUENCE</scope>
    <source>
        <strain evidence="4">Liverpool</strain>
    </source>
</reference>
<name>A0A0F7UQ66_NEOCL</name>
<dbReference type="SUPFAM" id="SSF52540">
    <property type="entry name" value="P-loop containing nucleoside triphosphate hydrolases"/>
    <property type="match status" value="1"/>
</dbReference>
<dbReference type="GO" id="GO:0005524">
    <property type="term" value="F:ATP binding"/>
    <property type="evidence" value="ECO:0007669"/>
    <property type="project" value="UniProtKB-KW"/>
</dbReference>
<dbReference type="NCBIfam" id="NF040713">
    <property type="entry name" value="ZapE"/>
    <property type="match status" value="1"/>
</dbReference>
<evidence type="ECO:0000256" key="3">
    <source>
        <dbReference type="ARBA" id="ARBA00022840"/>
    </source>
</evidence>
<dbReference type="AlphaFoldDB" id="A0A0F7UQ66"/>
<evidence type="ECO:0000256" key="2">
    <source>
        <dbReference type="ARBA" id="ARBA00022741"/>
    </source>
</evidence>
<evidence type="ECO:0000313" key="4">
    <source>
        <dbReference type="EMBL" id="CEL70242.1"/>
    </source>
</evidence>
<accession>A0A0F7UQ66</accession>
<sequence length="709" mass="79748">MASLLPLRSLRLAPIGKAASLGPPVSSLCGFRRPPLFCRCASHRDGRRHYTDAHSESLHGFGASEDLSLRETRKSSETLRFTRERKRLLATRTGMLTEEDGLAGSQAANLLRGLPTYHVKEKDLEKNFFEVDADNPTPLLEYFSAMLRQGNLEPNEAQKELMGKLQVLMDDIEAFNLKSGDPFDPMTARPPGAPPTLSSPSKAGACPKTGLGLLSRLWRGDTSADGDRAAAPTSSLEAKEEIPLRIHPEIRGLYIYGGVGQGKTMIMDAFYDCLKIKHKMRIHFHQFMVEVQEKLHRVKSQRRFEDPLFEVAKQVRSQAQVLCFDEFQVVHITDAMILKRLFEFLFSFGAIVVATSNRPPADLYKGGLNRQRFLPFIDLLVDCCDVFHIETHKDYRLSKMAANSHGLYFVPARPQEEILKQLLSLTQGEQPEPGVVQVAMGRELQVPMMAKGVAQFAFSDLCEASLGTPDFLAIARNFHTLFLSRIPDLIDMEQYPNEIRRFIDLIDVLYEKHVRVIFDAAAPPFRLLGITATTAHFEELRQAIQKKFPTVQAFFVAMKPFLVRETGSRDAAEITQAKWIEGAGDVVGVSPKTAEHVFAKIDVQKKRVLPLEAIRSGLYFHMLNFDVKRPTDKDEFLFQDRPATLGTPQTVGYELFNEGGSSGAQDVQFAYVRTISRIRDMISTSYLEDHQKIFKLQDLRLFGVPTPSA</sequence>
<protein>
    <submittedName>
        <fullName evidence="4">ATPase, AFG1 family protein</fullName>
    </submittedName>
</protein>
<keyword evidence="2" id="KW-0547">Nucleotide-binding</keyword>
<dbReference type="EMBL" id="LN714486">
    <property type="protein sequence ID" value="CEL70242.1"/>
    <property type="molecule type" value="Genomic_DNA"/>
</dbReference>
<dbReference type="Pfam" id="PF03969">
    <property type="entry name" value="AFG1_ATPase"/>
    <property type="match status" value="1"/>
</dbReference>
<keyword evidence="3" id="KW-0067">ATP-binding</keyword>
<dbReference type="GO" id="GO:0016887">
    <property type="term" value="F:ATP hydrolysis activity"/>
    <property type="evidence" value="ECO:0007669"/>
    <property type="project" value="InterPro"/>
</dbReference>
<evidence type="ECO:0000256" key="1">
    <source>
        <dbReference type="ARBA" id="ARBA00010322"/>
    </source>
</evidence>
<gene>
    <name evidence="4" type="ORF">BN1204_059290</name>
</gene>
<dbReference type="PANTHER" id="PTHR12169:SF6">
    <property type="entry name" value="AFG1-LIKE ATPASE"/>
    <property type="match status" value="1"/>
</dbReference>
<organism evidence="4">
    <name type="scientific">Neospora caninum (strain Liverpool)</name>
    <dbReference type="NCBI Taxonomy" id="572307"/>
    <lineage>
        <taxon>Eukaryota</taxon>
        <taxon>Sar</taxon>
        <taxon>Alveolata</taxon>
        <taxon>Apicomplexa</taxon>
        <taxon>Conoidasida</taxon>
        <taxon>Coccidia</taxon>
        <taxon>Eucoccidiorida</taxon>
        <taxon>Eimeriorina</taxon>
        <taxon>Sarcocystidae</taxon>
        <taxon>Neospora</taxon>
    </lineage>
</organism>
<proteinExistence type="inferred from homology"/>
<comment type="similarity">
    <text evidence="1">Belongs to the AFG1 ATPase family.</text>
</comment>